<evidence type="ECO:0000256" key="1">
    <source>
        <dbReference type="ARBA" id="ARBA00004123"/>
    </source>
</evidence>
<dbReference type="InterPro" id="IPR019775">
    <property type="entry name" value="WD40_repeat_CS"/>
</dbReference>
<evidence type="ECO:0008006" key="11">
    <source>
        <dbReference type="Google" id="ProtNLM"/>
    </source>
</evidence>
<keyword evidence="5" id="KW-0804">Transcription</keyword>
<dbReference type="PANTHER" id="PTHR22846:SF2">
    <property type="entry name" value="F-BOX-LIKE_WD REPEAT-CONTAINING PROTEIN EBI"/>
    <property type="match status" value="1"/>
</dbReference>
<dbReference type="GO" id="GO:0000118">
    <property type="term" value="C:histone deacetylase complex"/>
    <property type="evidence" value="ECO:0000318"/>
    <property type="project" value="GO_Central"/>
</dbReference>
<keyword evidence="10" id="KW-1185">Reference proteome</keyword>
<keyword evidence="2 7" id="KW-0853">WD repeat</keyword>
<dbReference type="PROSITE" id="PS00678">
    <property type="entry name" value="WD_REPEATS_1"/>
    <property type="match status" value="2"/>
</dbReference>
<dbReference type="AlphaFoldDB" id="A0A022QC25"/>
<feature type="repeat" description="WD" evidence="7">
    <location>
        <begin position="357"/>
        <end position="398"/>
    </location>
</feature>
<dbReference type="SMART" id="SM00320">
    <property type="entry name" value="WD40"/>
    <property type="match status" value="8"/>
</dbReference>
<dbReference type="InterPro" id="IPR036322">
    <property type="entry name" value="WD40_repeat_dom_sf"/>
</dbReference>
<dbReference type="EMBL" id="KI632002">
    <property type="protein sequence ID" value="EYU25481.1"/>
    <property type="molecule type" value="Genomic_DNA"/>
</dbReference>
<protein>
    <recommendedName>
        <fullName evidence="11">LisH domain-containing protein</fullName>
    </recommendedName>
</protein>
<keyword evidence="4" id="KW-0805">Transcription regulation</keyword>
<feature type="repeat" description="WD" evidence="7">
    <location>
        <begin position="482"/>
        <end position="532"/>
    </location>
</feature>
<dbReference type="InterPro" id="IPR045183">
    <property type="entry name" value="Ebi-like"/>
</dbReference>
<dbReference type="Gene3D" id="2.130.10.10">
    <property type="entry name" value="YVTN repeat-like/Quinoprotein amine dehydrogenase"/>
    <property type="match status" value="1"/>
</dbReference>
<name>A0A022QC25_ERYGU</name>
<proteinExistence type="predicted"/>
<comment type="subcellular location">
    <subcellularLocation>
        <location evidence="1">Nucleus</location>
    </subcellularLocation>
</comment>
<feature type="repeat" description="WD" evidence="7">
    <location>
        <begin position="259"/>
        <end position="300"/>
    </location>
</feature>
<dbReference type="PANTHER" id="PTHR22846">
    <property type="entry name" value="WD40 REPEAT PROTEIN"/>
    <property type="match status" value="1"/>
</dbReference>
<sequence length="609" mass="68792">MISITSAELNYLIFRYLNESGFAHSAFALGYEAGINKSTIDANLVPPGALVTFIQKGIQYLELEANLSNDDLDTDEDFQFLHPLDLITKDVVELRKIIKDKKENIQKDKGKGKEKEIIVNGREHDRSVAMDKDKELAREKENERQQREKEKERDRERIEKEKERERDRERIEKEKERERIEKEKERDRERAEKEKEKEKEKGKEKEKPFEDTSDANNIGDEINGRFEENGTNTGPEPMDICPSLASLPCEIPDSDVTVLEGHTSEVFACAWNPTGSLLASGSGDSTARIWTVEGPSSSNIENEPSNVVLRHFKGRTNEKSKDVTTLDWNVDGTLLATGSYDGQARIWSRTGELISTLNKHKGPIFSLKWNKKGDFLLSGSVDKTAIVWDVKTGEWRQQFEFHTAPALDVDWRNNTSFATCSTDSMIYVCKVGENRPIKSFQGHQGEVNAIKWDPTGSLLASCSDDSTAKIWTMKQDTCLLDLREHSKEIYTVRWSPTGPGTNNPNQQLVLASASFDSTIKLWDVEAGRLLQSLDGHRDPVYSVAFSPNGEYLASGSLDKCMHVWSVKEAKIVKTFSGNGGIFEVCWNKEGDKIAACFANNVVCVLDFRM</sequence>
<evidence type="ECO:0000256" key="8">
    <source>
        <dbReference type="SAM" id="MobiDB-lite"/>
    </source>
</evidence>
<dbReference type="PRINTS" id="PR00320">
    <property type="entry name" value="GPROTEINBRPT"/>
</dbReference>
<dbReference type="OrthoDB" id="1367865at2759"/>
<feature type="compositionally biased region" description="Basic and acidic residues" evidence="8">
    <location>
        <begin position="106"/>
        <end position="210"/>
    </location>
</feature>
<feature type="region of interest" description="Disordered" evidence="8">
    <location>
        <begin position="106"/>
        <end position="236"/>
    </location>
</feature>
<reference evidence="9 10" key="1">
    <citation type="journal article" date="2013" name="Proc. Natl. Acad. Sci. U.S.A.">
        <title>Fine-scale variation in meiotic recombination in Mimulus inferred from population shotgun sequencing.</title>
        <authorList>
            <person name="Hellsten U."/>
            <person name="Wright K.M."/>
            <person name="Jenkins J."/>
            <person name="Shu S."/>
            <person name="Yuan Y."/>
            <person name="Wessler S.R."/>
            <person name="Schmutz J."/>
            <person name="Willis J.H."/>
            <person name="Rokhsar D.S."/>
        </authorList>
    </citation>
    <scope>NUCLEOTIDE SEQUENCE [LARGE SCALE GENOMIC DNA]</scope>
    <source>
        <strain evidence="10">cv. DUN x IM62</strain>
    </source>
</reference>
<keyword evidence="3" id="KW-0677">Repeat</keyword>
<evidence type="ECO:0000256" key="7">
    <source>
        <dbReference type="PROSITE-ProRule" id="PRU00221"/>
    </source>
</evidence>
<dbReference type="PROSITE" id="PS50082">
    <property type="entry name" value="WD_REPEATS_2"/>
    <property type="match status" value="6"/>
</dbReference>
<dbReference type="InterPro" id="IPR006594">
    <property type="entry name" value="LisH"/>
</dbReference>
<dbReference type="PROSITE" id="PS50294">
    <property type="entry name" value="WD_REPEATS_REGION"/>
    <property type="match status" value="6"/>
</dbReference>
<dbReference type="GO" id="GO:0006357">
    <property type="term" value="P:regulation of transcription by RNA polymerase II"/>
    <property type="evidence" value="ECO:0000318"/>
    <property type="project" value="GO_Central"/>
</dbReference>
<dbReference type="SUPFAM" id="SSF50978">
    <property type="entry name" value="WD40 repeat-like"/>
    <property type="match status" value="1"/>
</dbReference>
<dbReference type="Pfam" id="PF00400">
    <property type="entry name" value="WD40"/>
    <property type="match status" value="6"/>
</dbReference>
<accession>A0A022QC25</accession>
<gene>
    <name evidence="9" type="ORF">MIMGU_mgv1a003090mg</name>
</gene>
<dbReference type="Gene3D" id="1.20.960.30">
    <property type="match status" value="1"/>
</dbReference>
<evidence type="ECO:0000313" key="10">
    <source>
        <dbReference type="Proteomes" id="UP000030748"/>
    </source>
</evidence>
<dbReference type="InterPro" id="IPR001680">
    <property type="entry name" value="WD40_rpt"/>
</dbReference>
<evidence type="ECO:0000256" key="4">
    <source>
        <dbReference type="ARBA" id="ARBA00023015"/>
    </source>
</evidence>
<feature type="repeat" description="WD" evidence="7">
    <location>
        <begin position="440"/>
        <end position="481"/>
    </location>
</feature>
<dbReference type="CDD" id="cd00200">
    <property type="entry name" value="WD40"/>
    <property type="match status" value="1"/>
</dbReference>
<dbReference type="GO" id="GO:0003714">
    <property type="term" value="F:transcription corepressor activity"/>
    <property type="evidence" value="ECO:0000318"/>
    <property type="project" value="GO_Central"/>
</dbReference>
<feature type="repeat" description="WD" evidence="7">
    <location>
        <begin position="533"/>
        <end position="574"/>
    </location>
</feature>
<dbReference type="OMA" id="GENQPIK"/>
<evidence type="ECO:0000256" key="5">
    <source>
        <dbReference type="ARBA" id="ARBA00023163"/>
    </source>
</evidence>
<dbReference type="FunFam" id="1.20.960.30:FF:000001">
    <property type="entry name" value="F-box-like/WD repeat-containing protein TBL1XR1"/>
    <property type="match status" value="1"/>
</dbReference>
<evidence type="ECO:0000256" key="6">
    <source>
        <dbReference type="ARBA" id="ARBA00023242"/>
    </source>
</evidence>
<dbReference type="STRING" id="4155.A0A022QC25"/>
<evidence type="ECO:0000256" key="2">
    <source>
        <dbReference type="ARBA" id="ARBA00022574"/>
    </source>
</evidence>
<dbReference type="Pfam" id="PF08513">
    <property type="entry name" value="LisH"/>
    <property type="match status" value="1"/>
</dbReference>
<dbReference type="FunFam" id="2.130.10.10:FF:000218">
    <property type="entry name" value="WD40 repeat-containing protein HOS15"/>
    <property type="match status" value="1"/>
</dbReference>
<keyword evidence="6" id="KW-0539">Nucleus</keyword>
<evidence type="ECO:0000256" key="3">
    <source>
        <dbReference type="ARBA" id="ARBA00022737"/>
    </source>
</evidence>
<dbReference type="SMART" id="SM00667">
    <property type="entry name" value="LisH"/>
    <property type="match status" value="1"/>
</dbReference>
<feature type="repeat" description="WD" evidence="7">
    <location>
        <begin position="316"/>
        <end position="348"/>
    </location>
</feature>
<evidence type="ECO:0000313" key="9">
    <source>
        <dbReference type="EMBL" id="EYU25481.1"/>
    </source>
</evidence>
<dbReference type="KEGG" id="egt:105971388"/>
<dbReference type="PROSITE" id="PS50896">
    <property type="entry name" value="LISH"/>
    <property type="match status" value="1"/>
</dbReference>
<dbReference type="InterPro" id="IPR015943">
    <property type="entry name" value="WD40/YVTN_repeat-like_dom_sf"/>
</dbReference>
<dbReference type="eggNOG" id="KOG0273">
    <property type="taxonomic scope" value="Eukaryota"/>
</dbReference>
<organism evidence="9 10">
    <name type="scientific">Erythranthe guttata</name>
    <name type="common">Yellow monkey flower</name>
    <name type="synonym">Mimulus guttatus</name>
    <dbReference type="NCBI Taxonomy" id="4155"/>
    <lineage>
        <taxon>Eukaryota</taxon>
        <taxon>Viridiplantae</taxon>
        <taxon>Streptophyta</taxon>
        <taxon>Embryophyta</taxon>
        <taxon>Tracheophyta</taxon>
        <taxon>Spermatophyta</taxon>
        <taxon>Magnoliopsida</taxon>
        <taxon>eudicotyledons</taxon>
        <taxon>Gunneridae</taxon>
        <taxon>Pentapetalae</taxon>
        <taxon>asterids</taxon>
        <taxon>lamiids</taxon>
        <taxon>Lamiales</taxon>
        <taxon>Phrymaceae</taxon>
        <taxon>Erythranthe</taxon>
    </lineage>
</organism>
<dbReference type="PhylomeDB" id="A0A022QC25"/>
<dbReference type="InterPro" id="IPR020472">
    <property type="entry name" value="WD40_PAC1"/>
</dbReference>
<dbReference type="Proteomes" id="UP000030748">
    <property type="component" value="Unassembled WGS sequence"/>
</dbReference>